<protein>
    <submittedName>
        <fullName evidence="1">2278_t:CDS:1</fullName>
    </submittedName>
</protein>
<dbReference type="Proteomes" id="UP000789525">
    <property type="component" value="Unassembled WGS sequence"/>
</dbReference>
<evidence type="ECO:0000313" key="2">
    <source>
        <dbReference type="Proteomes" id="UP000789525"/>
    </source>
</evidence>
<reference evidence="1" key="1">
    <citation type="submission" date="2021-06" db="EMBL/GenBank/DDBJ databases">
        <authorList>
            <person name="Kallberg Y."/>
            <person name="Tangrot J."/>
            <person name="Rosling A."/>
        </authorList>
    </citation>
    <scope>NUCLEOTIDE SEQUENCE</scope>
    <source>
        <strain evidence="1">CL356</strain>
    </source>
</reference>
<dbReference type="EMBL" id="CAJVPT010022486">
    <property type="protein sequence ID" value="CAG8660265.1"/>
    <property type="molecule type" value="Genomic_DNA"/>
</dbReference>
<organism evidence="1 2">
    <name type="scientific">Acaulospora colombiana</name>
    <dbReference type="NCBI Taxonomy" id="27376"/>
    <lineage>
        <taxon>Eukaryota</taxon>
        <taxon>Fungi</taxon>
        <taxon>Fungi incertae sedis</taxon>
        <taxon>Mucoromycota</taxon>
        <taxon>Glomeromycotina</taxon>
        <taxon>Glomeromycetes</taxon>
        <taxon>Diversisporales</taxon>
        <taxon>Acaulosporaceae</taxon>
        <taxon>Acaulospora</taxon>
    </lineage>
</organism>
<keyword evidence="2" id="KW-1185">Reference proteome</keyword>
<gene>
    <name evidence="1" type="ORF">ACOLOM_LOCUS8565</name>
</gene>
<proteinExistence type="predicted"/>
<accession>A0ACA9NK00</accession>
<evidence type="ECO:0000313" key="1">
    <source>
        <dbReference type="EMBL" id="CAG8660265.1"/>
    </source>
</evidence>
<sequence length="124" mass="14698">VARYCNTNELQDEWSQFMRSILFLKNPSGSDADLFKGINRKTRIELLEQVTFSKIENNVPNFSCDFDKRLEIPDHLKEVEDNLKKRHMQHYNNMISRSDLRVAQNIHQFGIDELISIDKKILKM</sequence>
<feature type="non-terminal residue" evidence="1">
    <location>
        <position position="1"/>
    </location>
</feature>
<name>A0ACA9NK00_9GLOM</name>
<comment type="caution">
    <text evidence="1">The sequence shown here is derived from an EMBL/GenBank/DDBJ whole genome shotgun (WGS) entry which is preliminary data.</text>
</comment>